<dbReference type="Proteomes" id="UP000680206">
    <property type="component" value="Unassembled WGS sequence"/>
</dbReference>
<comment type="caution">
    <text evidence="2">The sequence shown here is derived from an EMBL/GenBank/DDBJ whole genome shotgun (WGS) entry which is preliminary data.</text>
</comment>
<protein>
    <submittedName>
        <fullName evidence="2">Coenzyme F420-0:L-glutamate ligase</fullName>
    </submittedName>
</protein>
<dbReference type="PANTHER" id="PTHR47917:SF1">
    <property type="entry name" value="COENZYME F420:L-GLUTAMATE LIGASE"/>
    <property type="match status" value="1"/>
</dbReference>
<name>A0ABS3SB49_9ACTN</name>
<keyword evidence="2" id="KW-0436">Ligase</keyword>
<evidence type="ECO:0000313" key="3">
    <source>
        <dbReference type="Proteomes" id="UP000680206"/>
    </source>
</evidence>
<organism evidence="2 3">
    <name type="scientific">Actinomadura violacea</name>
    <dbReference type="NCBI Taxonomy" id="2819934"/>
    <lineage>
        <taxon>Bacteria</taxon>
        <taxon>Bacillati</taxon>
        <taxon>Actinomycetota</taxon>
        <taxon>Actinomycetes</taxon>
        <taxon>Streptosporangiales</taxon>
        <taxon>Thermomonosporaceae</taxon>
        <taxon>Actinomadura</taxon>
    </lineage>
</organism>
<dbReference type="GO" id="GO:0016874">
    <property type="term" value="F:ligase activity"/>
    <property type="evidence" value="ECO:0007669"/>
    <property type="project" value="UniProtKB-KW"/>
</dbReference>
<evidence type="ECO:0000313" key="2">
    <source>
        <dbReference type="EMBL" id="MBO2466244.1"/>
    </source>
</evidence>
<dbReference type="RefSeq" id="WP_208253070.1">
    <property type="nucleotide sequence ID" value="NZ_JAGEPF010000065.1"/>
</dbReference>
<accession>A0ABS3SB49</accession>
<dbReference type="Pfam" id="PF01996">
    <property type="entry name" value="F420_ligase"/>
    <property type="match status" value="1"/>
</dbReference>
<dbReference type="Gene3D" id="3.90.1660.10">
    <property type="entry name" value="CofE-like domain"/>
    <property type="match status" value="1"/>
</dbReference>
<dbReference type="PANTHER" id="PTHR47917">
    <property type="match status" value="1"/>
</dbReference>
<evidence type="ECO:0000259" key="1">
    <source>
        <dbReference type="Pfam" id="PF01996"/>
    </source>
</evidence>
<dbReference type="SUPFAM" id="SSF144010">
    <property type="entry name" value="CofE-like"/>
    <property type="match status" value="1"/>
</dbReference>
<dbReference type="InterPro" id="IPR002847">
    <property type="entry name" value="F420-0_gamma-glut_ligase-dom"/>
</dbReference>
<dbReference type="Gene3D" id="3.30.1330.100">
    <property type="entry name" value="CofE-like"/>
    <property type="match status" value="1"/>
</dbReference>
<reference evidence="2 3" key="1">
    <citation type="submission" date="2021-03" db="EMBL/GenBank/DDBJ databases">
        <title>Actinomadura violae sp. nov., isolated from lichen in Thailand.</title>
        <authorList>
            <person name="Kanchanasin P."/>
            <person name="Saeng-In P."/>
            <person name="Phongsopitanun W."/>
            <person name="Yuki M."/>
            <person name="Kudo T."/>
            <person name="Ohkuma M."/>
            <person name="Tanasupawat S."/>
        </authorList>
    </citation>
    <scope>NUCLEOTIDE SEQUENCE [LARGE SCALE GENOMIC DNA]</scope>
    <source>
        <strain evidence="2 3">LCR2-06</strain>
    </source>
</reference>
<proteinExistence type="predicted"/>
<sequence length="252" mass="26282">MTTEAFSAFSVEPFPRVSPGDELGSLIALTVRELGISLREGDVIVVASKVVSVSEERRVDLTSVTPGPSAVAISARTGKPAEVVQVILDESDEHFVVGDRGPIVAWHRLGYQLTSAGVDRDGPDGVWLLPADPDASARRLRDAISAMAGVNVAVVIADSDGRADRLGSTVIAIGAAGIAPLRVTEDTEPEGRGKRQAETAVDLVAAAAGIILGQRGRGAPVAVIRGVEYQASDEGVRSILHRAKKSAEPVVR</sequence>
<feature type="domain" description="Coenzyme F420:L-glutamate ligase-like" evidence="1">
    <location>
        <begin position="14"/>
        <end position="226"/>
    </location>
</feature>
<dbReference type="EMBL" id="JAGEPF010000065">
    <property type="protein sequence ID" value="MBO2466244.1"/>
    <property type="molecule type" value="Genomic_DNA"/>
</dbReference>
<gene>
    <name evidence="2" type="ORF">J4709_52660</name>
</gene>
<keyword evidence="3" id="KW-1185">Reference proteome</keyword>